<dbReference type="AlphaFoldDB" id="A0A0Q0XKD5"/>
<keyword evidence="4" id="KW-0560">Oxidoreductase</keyword>
<dbReference type="Pfam" id="PF00180">
    <property type="entry name" value="Iso_dh"/>
    <property type="match status" value="1"/>
</dbReference>
<evidence type="ECO:0000256" key="6">
    <source>
        <dbReference type="ARBA" id="ARBA00023211"/>
    </source>
</evidence>
<dbReference type="GeneID" id="84222057"/>
<dbReference type="PANTHER" id="PTHR43275">
    <property type="entry name" value="D-MALATE DEHYDROGENASE [DECARBOXYLATING]"/>
    <property type="match status" value="1"/>
</dbReference>
<sequence length="355" mass="40114">MVDVAVIPGDGIGKEIIPEVCRVINNINDEINFIYYDISSERYLNKGITVTDNEISELKSYRAILFGAIGDFRIKPGIMEQEVILRLRKDLDLYMNIRPVMSMPNVSKYNNLNITIYRENKEDFYSLINGTLDNDMEFRHSDALNNYDIKISGTSNDKLNYNLGILTEKNITRFFRKAYELIEDDNIVITDKANAISMYLFWREIAKNESSKFNKNIKFEYADSLAYNIILHPEKYKHIIAPNLYGDILSDMTSALAGSLGYAASGNIGDKNAMFEPVHGSAPDIAGKGIANPIAGVLSGSMLLDYLGYKKDAQRIKNIINQMLQNKIIPVESGGNAGTHDIIKYILNEKYEINN</sequence>
<comment type="caution">
    <text evidence="8">The sequence shown here is derived from an EMBL/GenBank/DDBJ whole genome shotgun (WGS) entry which is preliminary data.</text>
</comment>
<keyword evidence="6" id="KW-0464">Manganese</keyword>
<dbReference type="PANTHER" id="PTHR43275:SF1">
    <property type="entry name" value="D-MALATE DEHYDROGENASE [DECARBOXYLATING]"/>
    <property type="match status" value="1"/>
</dbReference>
<gene>
    <name evidence="8" type="ORF">AOG54_02925</name>
</gene>
<keyword evidence="5" id="KW-0520">NAD</keyword>
<name>A0A0Q0XKD5_9ARCH</name>
<dbReference type="SUPFAM" id="SSF53659">
    <property type="entry name" value="Isocitrate/Isopropylmalate dehydrogenase-like"/>
    <property type="match status" value="1"/>
</dbReference>
<evidence type="ECO:0000259" key="7">
    <source>
        <dbReference type="SMART" id="SM01329"/>
    </source>
</evidence>
<reference evidence="8 9" key="1">
    <citation type="submission" date="2015-09" db="EMBL/GenBank/DDBJ databases">
        <title>Heavy metals and arsenic resistance mechanisms in polyextremophilic archaea of the family Ferroplasmaceae.</title>
        <authorList>
            <person name="Bulaev A.G."/>
            <person name="Kanygina A.V."/>
        </authorList>
    </citation>
    <scope>NUCLEOTIDE SEQUENCE [LARGE SCALE GENOMIC DNA]</scope>
    <source>
        <strain evidence="8 9">VT</strain>
    </source>
</reference>
<dbReference type="GO" id="GO:0016491">
    <property type="term" value="F:oxidoreductase activity"/>
    <property type="evidence" value="ECO:0007669"/>
    <property type="project" value="UniProtKB-KW"/>
</dbReference>
<dbReference type="RefSeq" id="WP_048102066.1">
    <property type="nucleotide sequence ID" value="NZ_JBBYJF010000027.1"/>
</dbReference>
<evidence type="ECO:0000256" key="5">
    <source>
        <dbReference type="ARBA" id="ARBA00023027"/>
    </source>
</evidence>
<evidence type="ECO:0000256" key="1">
    <source>
        <dbReference type="ARBA" id="ARBA00001936"/>
    </source>
</evidence>
<dbReference type="InterPro" id="IPR050501">
    <property type="entry name" value="ICDH/IPMDH"/>
</dbReference>
<protein>
    <submittedName>
        <fullName evidence="8">3-isopropylmalate dehydrogenase</fullName>
    </submittedName>
</protein>
<dbReference type="EMBL" id="LKBG01000112">
    <property type="protein sequence ID" value="KQB35546.1"/>
    <property type="molecule type" value="Genomic_DNA"/>
</dbReference>
<feature type="domain" description="Isopropylmalate dehydrogenase-like" evidence="7">
    <location>
        <begin position="3"/>
        <end position="346"/>
    </location>
</feature>
<evidence type="ECO:0000313" key="9">
    <source>
        <dbReference type="Proteomes" id="UP000050320"/>
    </source>
</evidence>
<organism evidence="8 9">
    <name type="scientific">Acidiplasma aeolicum</name>
    <dbReference type="NCBI Taxonomy" id="507754"/>
    <lineage>
        <taxon>Archaea</taxon>
        <taxon>Methanobacteriati</taxon>
        <taxon>Thermoplasmatota</taxon>
        <taxon>Thermoplasmata</taxon>
        <taxon>Thermoplasmatales</taxon>
        <taxon>Ferroplasmaceae</taxon>
        <taxon>Acidiplasma</taxon>
    </lineage>
</organism>
<keyword evidence="9" id="KW-1185">Reference proteome</keyword>
<keyword evidence="3" id="KW-0479">Metal-binding</keyword>
<comment type="cofactor">
    <cofactor evidence="2">
        <name>Mg(2+)</name>
        <dbReference type="ChEBI" id="CHEBI:18420"/>
    </cofactor>
</comment>
<dbReference type="Proteomes" id="UP000050320">
    <property type="component" value="Unassembled WGS sequence"/>
</dbReference>
<accession>A0A0Q0XKD5</accession>
<evidence type="ECO:0000256" key="2">
    <source>
        <dbReference type="ARBA" id="ARBA00001946"/>
    </source>
</evidence>
<evidence type="ECO:0000313" key="8">
    <source>
        <dbReference type="EMBL" id="KQB35546.1"/>
    </source>
</evidence>
<dbReference type="GO" id="GO:0046872">
    <property type="term" value="F:metal ion binding"/>
    <property type="evidence" value="ECO:0007669"/>
    <property type="project" value="UniProtKB-KW"/>
</dbReference>
<comment type="cofactor">
    <cofactor evidence="1">
        <name>Mn(2+)</name>
        <dbReference type="ChEBI" id="CHEBI:29035"/>
    </cofactor>
</comment>
<proteinExistence type="predicted"/>
<dbReference type="Gene3D" id="3.40.718.10">
    <property type="entry name" value="Isopropylmalate Dehydrogenase"/>
    <property type="match status" value="1"/>
</dbReference>
<evidence type="ECO:0000256" key="4">
    <source>
        <dbReference type="ARBA" id="ARBA00023002"/>
    </source>
</evidence>
<dbReference type="OrthoDB" id="6813at2157"/>
<dbReference type="SMART" id="SM01329">
    <property type="entry name" value="Iso_dh"/>
    <property type="match status" value="1"/>
</dbReference>
<dbReference type="InterPro" id="IPR024084">
    <property type="entry name" value="IsoPropMal-DH-like_dom"/>
</dbReference>
<evidence type="ECO:0000256" key="3">
    <source>
        <dbReference type="ARBA" id="ARBA00022723"/>
    </source>
</evidence>